<reference evidence="3" key="1">
    <citation type="submission" date="2017-10" db="EMBL/GenBank/DDBJ databases">
        <authorList>
            <person name="Banno H."/>
            <person name="Chua N.-H."/>
        </authorList>
    </citation>
    <scope>NUCLEOTIDE SEQUENCE [LARGE SCALE GENOMIC DNA]</scope>
</reference>
<evidence type="ECO:0000313" key="3">
    <source>
        <dbReference type="Proteomes" id="UP000240384"/>
    </source>
</evidence>
<feature type="compositionally biased region" description="Basic and acidic residues" evidence="1">
    <location>
        <begin position="44"/>
        <end position="53"/>
    </location>
</feature>
<sequence length="71" mass="7417">MSPSTIGVTQPGLTEETPVASMKLYEYKVGNVTHTAQMSEDDADRLGAKEVKAAKAPTTKARQAPANKAAG</sequence>
<protein>
    <submittedName>
        <fullName evidence="2">Uncharacterized protein</fullName>
    </submittedName>
</protein>
<evidence type="ECO:0000256" key="1">
    <source>
        <dbReference type="SAM" id="MobiDB-lite"/>
    </source>
</evidence>
<evidence type="ECO:0000313" key="2">
    <source>
        <dbReference type="EMBL" id="ATW59005.1"/>
    </source>
</evidence>
<dbReference type="Proteomes" id="UP000240384">
    <property type="component" value="Segment"/>
</dbReference>
<dbReference type="EMBL" id="MG198783">
    <property type="protein sequence ID" value="ATW59005.1"/>
    <property type="molecule type" value="Genomic_DNA"/>
</dbReference>
<keyword evidence="3" id="KW-1185">Reference proteome</keyword>
<name>A0A2H4P9U9_9CAUD</name>
<accession>A0A2H4P9U9</accession>
<feature type="region of interest" description="Disordered" evidence="1">
    <location>
        <begin position="34"/>
        <end position="71"/>
    </location>
</feature>
<dbReference type="OrthoDB" id="39763at10239"/>
<gene>
    <name evidence="2" type="ORF">PBI_MAHDIA_6</name>
</gene>
<proteinExistence type="predicted"/>
<organism evidence="2 3">
    <name type="scientific">Gordonia phage Mahdia</name>
    <dbReference type="NCBI Taxonomy" id="2047873"/>
    <lineage>
        <taxon>Viruses</taxon>
        <taxon>Duplodnaviria</taxon>
        <taxon>Heunggongvirae</taxon>
        <taxon>Uroviricota</taxon>
        <taxon>Caudoviricetes</taxon>
        <taxon>Gustavvirus</taxon>
        <taxon>Gustavvirus mahdia</taxon>
    </lineage>
</organism>